<evidence type="ECO:0000256" key="1">
    <source>
        <dbReference type="ARBA" id="ARBA00004141"/>
    </source>
</evidence>
<proteinExistence type="inferred from homology"/>
<keyword evidence="15" id="KW-1185">Reference proteome</keyword>
<organism evidence="14 15">
    <name type="scientific">Stephania japonica</name>
    <dbReference type="NCBI Taxonomy" id="461633"/>
    <lineage>
        <taxon>Eukaryota</taxon>
        <taxon>Viridiplantae</taxon>
        <taxon>Streptophyta</taxon>
        <taxon>Embryophyta</taxon>
        <taxon>Tracheophyta</taxon>
        <taxon>Spermatophyta</taxon>
        <taxon>Magnoliopsida</taxon>
        <taxon>Ranunculales</taxon>
        <taxon>Menispermaceae</taxon>
        <taxon>Menispermoideae</taxon>
        <taxon>Cissampelideae</taxon>
        <taxon>Stephania</taxon>
    </lineage>
</organism>
<evidence type="ECO:0000313" key="14">
    <source>
        <dbReference type="EMBL" id="KAK9096008.1"/>
    </source>
</evidence>
<evidence type="ECO:0000256" key="5">
    <source>
        <dbReference type="ARBA" id="ARBA00022679"/>
    </source>
</evidence>
<comment type="subcellular location">
    <subcellularLocation>
        <location evidence="1">Membrane</location>
        <topology evidence="1">Multi-pass membrane protein</topology>
    </subcellularLocation>
</comment>
<name>A0AAP0EUA5_9MAGN</name>
<dbReference type="Proteomes" id="UP001417504">
    <property type="component" value="Unassembled WGS sequence"/>
</dbReference>
<evidence type="ECO:0000256" key="3">
    <source>
        <dbReference type="ARBA" id="ARBA00012307"/>
    </source>
</evidence>
<dbReference type="EC" id="2.3.1.199" evidence="3"/>
<reference evidence="14 15" key="1">
    <citation type="submission" date="2024-01" db="EMBL/GenBank/DDBJ databases">
        <title>Genome assemblies of Stephania.</title>
        <authorList>
            <person name="Yang L."/>
        </authorList>
    </citation>
    <scope>NUCLEOTIDE SEQUENCE [LARGE SCALE GENOMIC DNA]</scope>
    <source>
        <strain evidence="14">QJT</strain>
        <tissue evidence="14">Leaf</tissue>
    </source>
</reference>
<comment type="similarity">
    <text evidence="2">Belongs to the ELO family.</text>
</comment>
<feature type="transmembrane region" description="Helical" evidence="13">
    <location>
        <begin position="73"/>
        <end position="104"/>
    </location>
</feature>
<dbReference type="GO" id="GO:0042761">
    <property type="term" value="P:very long-chain fatty acid biosynthetic process"/>
    <property type="evidence" value="ECO:0007669"/>
    <property type="project" value="TreeGrafter"/>
</dbReference>
<keyword evidence="4" id="KW-0444">Lipid biosynthesis</keyword>
<evidence type="ECO:0000256" key="10">
    <source>
        <dbReference type="ARBA" id="ARBA00023136"/>
    </source>
</evidence>
<evidence type="ECO:0000256" key="11">
    <source>
        <dbReference type="ARBA" id="ARBA00023160"/>
    </source>
</evidence>
<keyword evidence="10 13" id="KW-0472">Membrane</keyword>
<feature type="transmembrane region" description="Helical" evidence="13">
    <location>
        <begin position="179"/>
        <end position="198"/>
    </location>
</feature>
<evidence type="ECO:0000256" key="12">
    <source>
        <dbReference type="ARBA" id="ARBA00047375"/>
    </source>
</evidence>
<sequence>MEEGVVANVRYWLVEHPTVRTFEWRPGRTWGASPLFLVPTLFAYLSMTSLLYFTKKSTARNPSTSPNTSPPSVLRIISAVHSLLLVLLSLTMALGCALSTLTQAPDIRWIFCFPANHTPPRGPVFFWAYIFYLSKILEFGDTALILLSNSIRRLTFLHVYHHSVVLVMCYVWLETSQSLVPVALVTNAAVHVVMYWYYAVCALGGRPRWKRAVTDLQIGQFVISFGVSVGMLWMHFGSGGGGGCSGFWGWVFNAVFNGSLLVLFNDFHKRSYNESRRRGVKGKKDE</sequence>
<dbReference type="InterPro" id="IPR002076">
    <property type="entry name" value="ELO_fam"/>
</dbReference>
<accession>A0AAP0EUA5</accession>
<evidence type="ECO:0000313" key="15">
    <source>
        <dbReference type="Proteomes" id="UP001417504"/>
    </source>
</evidence>
<evidence type="ECO:0000256" key="9">
    <source>
        <dbReference type="ARBA" id="ARBA00023098"/>
    </source>
</evidence>
<evidence type="ECO:0000256" key="7">
    <source>
        <dbReference type="ARBA" id="ARBA00022832"/>
    </source>
</evidence>
<evidence type="ECO:0000256" key="2">
    <source>
        <dbReference type="ARBA" id="ARBA00007263"/>
    </source>
</evidence>
<gene>
    <name evidence="14" type="ORF">Sjap_021505</name>
</gene>
<evidence type="ECO:0000256" key="4">
    <source>
        <dbReference type="ARBA" id="ARBA00022516"/>
    </source>
</evidence>
<dbReference type="GO" id="GO:0019367">
    <property type="term" value="P:fatty acid elongation, saturated fatty acid"/>
    <property type="evidence" value="ECO:0007669"/>
    <property type="project" value="TreeGrafter"/>
</dbReference>
<feature type="transmembrane region" description="Helical" evidence="13">
    <location>
        <begin position="218"/>
        <end position="236"/>
    </location>
</feature>
<dbReference type="InterPro" id="IPR030457">
    <property type="entry name" value="ELO_CS"/>
</dbReference>
<keyword evidence="8 13" id="KW-1133">Transmembrane helix</keyword>
<dbReference type="PANTHER" id="PTHR11157">
    <property type="entry name" value="FATTY ACID ACYL TRANSFERASE-RELATED"/>
    <property type="match status" value="1"/>
</dbReference>
<dbReference type="EMBL" id="JBBNAE010000009">
    <property type="protein sequence ID" value="KAK9096008.1"/>
    <property type="molecule type" value="Genomic_DNA"/>
</dbReference>
<evidence type="ECO:0000256" key="6">
    <source>
        <dbReference type="ARBA" id="ARBA00022692"/>
    </source>
</evidence>
<keyword evidence="9" id="KW-0443">Lipid metabolism</keyword>
<dbReference type="Pfam" id="PF01151">
    <property type="entry name" value="ELO"/>
    <property type="match status" value="1"/>
</dbReference>
<feature type="transmembrane region" description="Helical" evidence="13">
    <location>
        <begin position="154"/>
        <end position="173"/>
    </location>
</feature>
<dbReference type="GO" id="GO:0034625">
    <property type="term" value="P:fatty acid elongation, monounsaturated fatty acid"/>
    <property type="evidence" value="ECO:0007669"/>
    <property type="project" value="TreeGrafter"/>
</dbReference>
<keyword evidence="6 13" id="KW-0812">Transmembrane</keyword>
<keyword evidence="7" id="KW-0276">Fatty acid metabolism</keyword>
<keyword evidence="11" id="KW-0275">Fatty acid biosynthesis</keyword>
<keyword evidence="5" id="KW-0808">Transferase</keyword>
<comment type="caution">
    <text evidence="14">The sequence shown here is derived from an EMBL/GenBank/DDBJ whole genome shotgun (WGS) entry which is preliminary data.</text>
</comment>
<dbReference type="GO" id="GO:0009922">
    <property type="term" value="F:fatty acid elongase activity"/>
    <property type="evidence" value="ECO:0007669"/>
    <property type="project" value="UniProtKB-EC"/>
</dbReference>
<dbReference type="PROSITE" id="PS01188">
    <property type="entry name" value="ELO"/>
    <property type="match status" value="1"/>
</dbReference>
<feature type="transmembrane region" description="Helical" evidence="13">
    <location>
        <begin position="124"/>
        <end position="147"/>
    </location>
</feature>
<dbReference type="GO" id="GO:0005789">
    <property type="term" value="C:endoplasmic reticulum membrane"/>
    <property type="evidence" value="ECO:0007669"/>
    <property type="project" value="TreeGrafter"/>
</dbReference>
<evidence type="ECO:0000256" key="8">
    <source>
        <dbReference type="ARBA" id="ARBA00022989"/>
    </source>
</evidence>
<feature type="transmembrane region" description="Helical" evidence="13">
    <location>
        <begin position="248"/>
        <end position="267"/>
    </location>
</feature>
<feature type="transmembrane region" description="Helical" evidence="13">
    <location>
        <begin position="32"/>
        <end position="53"/>
    </location>
</feature>
<dbReference type="GO" id="GO:0030148">
    <property type="term" value="P:sphingolipid biosynthetic process"/>
    <property type="evidence" value="ECO:0007669"/>
    <property type="project" value="TreeGrafter"/>
</dbReference>
<dbReference type="PANTHER" id="PTHR11157:SF134">
    <property type="entry name" value="ELONGATION OF FATTY ACIDS PROTEIN 1-RELATED"/>
    <property type="match status" value="1"/>
</dbReference>
<protein>
    <recommendedName>
        <fullName evidence="3">very-long-chain 3-oxoacyl-CoA synthase</fullName>
        <ecNumber evidence="3">2.3.1.199</ecNumber>
    </recommendedName>
</protein>
<dbReference type="AlphaFoldDB" id="A0AAP0EUA5"/>
<dbReference type="GO" id="GO:0034626">
    <property type="term" value="P:fatty acid elongation, polyunsaturated fatty acid"/>
    <property type="evidence" value="ECO:0007669"/>
    <property type="project" value="TreeGrafter"/>
</dbReference>
<comment type="catalytic activity">
    <reaction evidence="12">
        <text>a very-long-chain acyl-CoA + malonyl-CoA + H(+) = a very-long-chain 3-oxoacyl-CoA + CO2 + CoA</text>
        <dbReference type="Rhea" id="RHEA:32727"/>
        <dbReference type="ChEBI" id="CHEBI:15378"/>
        <dbReference type="ChEBI" id="CHEBI:16526"/>
        <dbReference type="ChEBI" id="CHEBI:57287"/>
        <dbReference type="ChEBI" id="CHEBI:57384"/>
        <dbReference type="ChEBI" id="CHEBI:90725"/>
        <dbReference type="ChEBI" id="CHEBI:90736"/>
        <dbReference type="EC" id="2.3.1.199"/>
    </reaction>
</comment>
<evidence type="ECO:0000256" key="13">
    <source>
        <dbReference type="SAM" id="Phobius"/>
    </source>
</evidence>